<dbReference type="AlphaFoldDB" id="T2GAA2"/>
<organism evidence="1 2">
    <name type="scientific">Megalodesulfovibrio gigas (strain ATCC 19364 / DSM 1382 / NCIMB 9332 / VKM B-1759)</name>
    <name type="common">Desulfovibrio gigas</name>
    <dbReference type="NCBI Taxonomy" id="1121448"/>
    <lineage>
        <taxon>Bacteria</taxon>
        <taxon>Pseudomonadati</taxon>
        <taxon>Thermodesulfobacteriota</taxon>
        <taxon>Desulfovibrionia</taxon>
        <taxon>Desulfovibrionales</taxon>
        <taxon>Desulfovibrionaceae</taxon>
        <taxon>Megalodesulfovibrio</taxon>
    </lineage>
</organism>
<evidence type="ECO:0000313" key="2">
    <source>
        <dbReference type="Proteomes" id="UP000016587"/>
    </source>
</evidence>
<dbReference type="EMBL" id="CP006585">
    <property type="protein sequence ID" value="AGW13213.1"/>
    <property type="molecule type" value="Genomic_DNA"/>
</dbReference>
<reference evidence="2" key="2">
    <citation type="submission" date="2013-07" db="EMBL/GenBank/DDBJ databases">
        <authorList>
            <person name="Morais-Silva F.O."/>
            <person name="Rezende A.M."/>
            <person name="Pimentel C."/>
            <person name="Resende D.M."/>
            <person name="Santos C.I."/>
            <person name="Clemente C."/>
            <person name="de Oliveira L.M."/>
            <person name="da Silva S.M."/>
            <person name="Costa D.A."/>
            <person name="Varela-Raposo A."/>
            <person name="Horacio E.C.A."/>
            <person name="Matos M."/>
            <person name="Flores O."/>
            <person name="Ruiz J.C."/>
            <person name="Rodrigues-Pousada C."/>
        </authorList>
    </citation>
    <scope>NUCLEOTIDE SEQUENCE [LARGE SCALE GENOMIC DNA]</scope>
    <source>
        <strain evidence="2">ATCC 19364 / DSM 1382 / NCIMB 9332 / VKM B-1759</strain>
    </source>
</reference>
<sequence>MLKHGTPSSSSPLTAFAGLGLDLADAEHFASTLTPWLRALTPPPPLVPRIPCIAGIPSPRARLFVTGRLARAP</sequence>
<reference evidence="1 2" key="1">
    <citation type="journal article" date="2013" name="J. Bacteriol.">
        <title>Roles of HynAB and Ech, the only two hydrogenases found in the model sulfate reducer Desulfovibrio gigas.</title>
        <authorList>
            <person name="Morais-Silva F.O."/>
            <person name="Santos C.I."/>
            <person name="Rodrigues R."/>
            <person name="Pereira I.A."/>
            <person name="Rodrigues-Pousada C."/>
        </authorList>
    </citation>
    <scope>NUCLEOTIDE SEQUENCE [LARGE SCALE GENOMIC DNA]</scope>
    <source>
        <strain evidence="2">ATCC 19364 / DSM 1382 / NCIMB 9332 / VKM B-1759</strain>
    </source>
</reference>
<dbReference type="HOGENOM" id="CLU_2698613_0_0_7"/>
<dbReference type="PATRIC" id="fig|1121448.10.peg.1362"/>
<name>T2GAA2_MEGG1</name>
<accession>T2GAA2</accession>
<protein>
    <submittedName>
        <fullName evidence="1">Uncharacterized protein</fullName>
    </submittedName>
</protein>
<keyword evidence="2" id="KW-1185">Reference proteome</keyword>
<proteinExistence type="predicted"/>
<dbReference type="STRING" id="1121448.DGI_1367"/>
<dbReference type="Proteomes" id="UP000016587">
    <property type="component" value="Chromosome"/>
</dbReference>
<evidence type="ECO:0000313" key="1">
    <source>
        <dbReference type="EMBL" id="AGW13213.1"/>
    </source>
</evidence>
<gene>
    <name evidence="1" type="ORF">DGI_1367</name>
</gene>
<dbReference type="KEGG" id="dgg:DGI_1367"/>